<protein>
    <submittedName>
        <fullName evidence="1">Uncharacterized protein</fullName>
    </submittedName>
</protein>
<proteinExistence type="predicted"/>
<sequence>MIFAALMMVFATQLLIINKMNESCNVTYIHSEGTLEDTDMLDEGKE</sequence>
<gene>
    <name evidence="1" type="ORF">UFOVP1180_1</name>
</gene>
<evidence type="ECO:0000313" key="1">
    <source>
        <dbReference type="EMBL" id="CAB4188224.1"/>
    </source>
</evidence>
<organism evidence="1">
    <name type="scientific">uncultured Caudovirales phage</name>
    <dbReference type="NCBI Taxonomy" id="2100421"/>
    <lineage>
        <taxon>Viruses</taxon>
        <taxon>Duplodnaviria</taxon>
        <taxon>Heunggongvirae</taxon>
        <taxon>Uroviricota</taxon>
        <taxon>Caudoviricetes</taxon>
        <taxon>Peduoviridae</taxon>
        <taxon>Maltschvirus</taxon>
        <taxon>Maltschvirus maltsch</taxon>
    </lineage>
</organism>
<reference evidence="1" key="1">
    <citation type="submission" date="2020-05" db="EMBL/GenBank/DDBJ databases">
        <authorList>
            <person name="Chiriac C."/>
            <person name="Salcher M."/>
            <person name="Ghai R."/>
            <person name="Kavagutti S V."/>
        </authorList>
    </citation>
    <scope>NUCLEOTIDE SEQUENCE</scope>
</reference>
<dbReference type="EMBL" id="LR797123">
    <property type="protein sequence ID" value="CAB4188224.1"/>
    <property type="molecule type" value="Genomic_DNA"/>
</dbReference>
<accession>A0A6J5R958</accession>
<name>A0A6J5R958_9CAUD</name>